<keyword evidence="1" id="KW-1133">Transmembrane helix</keyword>
<dbReference type="InterPro" id="IPR019251">
    <property type="entry name" value="DUF2231_TM"/>
</dbReference>
<evidence type="ECO:0000259" key="2">
    <source>
        <dbReference type="Pfam" id="PF09990"/>
    </source>
</evidence>
<gene>
    <name evidence="3" type="ORF">K504DRAFT_412793</name>
</gene>
<keyword evidence="4" id="KW-1185">Reference proteome</keyword>
<feature type="transmembrane region" description="Helical" evidence="1">
    <location>
        <begin position="98"/>
        <end position="118"/>
    </location>
</feature>
<keyword evidence="1" id="KW-0812">Transmembrane</keyword>
<proteinExistence type="predicted"/>
<dbReference type="EMBL" id="MU005776">
    <property type="protein sequence ID" value="KAF2706138.1"/>
    <property type="molecule type" value="Genomic_DNA"/>
</dbReference>
<feature type="transmembrane region" description="Helical" evidence="1">
    <location>
        <begin position="130"/>
        <end position="150"/>
    </location>
</feature>
<keyword evidence="1" id="KW-0472">Membrane</keyword>
<evidence type="ECO:0000256" key="1">
    <source>
        <dbReference type="SAM" id="Phobius"/>
    </source>
</evidence>
<dbReference type="Proteomes" id="UP000799428">
    <property type="component" value="Unassembled WGS sequence"/>
</dbReference>
<protein>
    <recommendedName>
        <fullName evidence="2">DUF2231 domain-containing protein</fullName>
    </recommendedName>
</protein>
<accession>A0A6G1K010</accession>
<name>A0A6G1K010_9PLEO</name>
<dbReference type="AlphaFoldDB" id="A0A6G1K010"/>
<sequence length="176" mass="18697">MTNHPKHPALVHFPIAFTFLTGALDGIHYLSTQSSTSGLIATVFKTLSIQLNPSIFPVLSYYTTILTLLTSLPAISTGALELMPVIKRDGFSSKKAQIGVLHALINDVAVFATAWNWWTRRDNMGLAVSGWNQAVSVGLAVPATLAAAYLGGELVYGMGMGVGRGGASVRPVKKVQ</sequence>
<reference evidence="3" key="1">
    <citation type="journal article" date="2020" name="Stud. Mycol.">
        <title>101 Dothideomycetes genomes: a test case for predicting lifestyles and emergence of pathogens.</title>
        <authorList>
            <person name="Haridas S."/>
            <person name="Albert R."/>
            <person name="Binder M."/>
            <person name="Bloem J."/>
            <person name="Labutti K."/>
            <person name="Salamov A."/>
            <person name="Andreopoulos B."/>
            <person name="Baker S."/>
            <person name="Barry K."/>
            <person name="Bills G."/>
            <person name="Bluhm B."/>
            <person name="Cannon C."/>
            <person name="Castanera R."/>
            <person name="Culley D."/>
            <person name="Daum C."/>
            <person name="Ezra D."/>
            <person name="Gonzalez J."/>
            <person name="Henrissat B."/>
            <person name="Kuo A."/>
            <person name="Liang C."/>
            <person name="Lipzen A."/>
            <person name="Lutzoni F."/>
            <person name="Magnuson J."/>
            <person name="Mondo S."/>
            <person name="Nolan M."/>
            <person name="Ohm R."/>
            <person name="Pangilinan J."/>
            <person name="Park H.-J."/>
            <person name="Ramirez L."/>
            <person name="Alfaro M."/>
            <person name="Sun H."/>
            <person name="Tritt A."/>
            <person name="Yoshinaga Y."/>
            <person name="Zwiers L.-H."/>
            <person name="Turgeon B."/>
            <person name="Goodwin S."/>
            <person name="Spatafora J."/>
            <person name="Crous P."/>
            <person name="Grigoriev I."/>
        </authorList>
    </citation>
    <scope>NUCLEOTIDE SEQUENCE</scope>
    <source>
        <strain evidence="3">CBS 279.74</strain>
    </source>
</reference>
<evidence type="ECO:0000313" key="4">
    <source>
        <dbReference type="Proteomes" id="UP000799428"/>
    </source>
</evidence>
<dbReference type="OrthoDB" id="2580011at2759"/>
<evidence type="ECO:0000313" key="3">
    <source>
        <dbReference type="EMBL" id="KAF2706138.1"/>
    </source>
</evidence>
<feature type="domain" description="DUF2231" evidence="2">
    <location>
        <begin position="4"/>
        <end position="162"/>
    </location>
</feature>
<dbReference type="Pfam" id="PF09990">
    <property type="entry name" value="DUF2231"/>
    <property type="match status" value="1"/>
</dbReference>
<feature type="transmembrane region" description="Helical" evidence="1">
    <location>
        <begin position="61"/>
        <end position="86"/>
    </location>
</feature>
<organism evidence="3 4">
    <name type="scientific">Pleomassaria siparia CBS 279.74</name>
    <dbReference type="NCBI Taxonomy" id="1314801"/>
    <lineage>
        <taxon>Eukaryota</taxon>
        <taxon>Fungi</taxon>
        <taxon>Dikarya</taxon>
        <taxon>Ascomycota</taxon>
        <taxon>Pezizomycotina</taxon>
        <taxon>Dothideomycetes</taxon>
        <taxon>Pleosporomycetidae</taxon>
        <taxon>Pleosporales</taxon>
        <taxon>Pleomassariaceae</taxon>
        <taxon>Pleomassaria</taxon>
    </lineage>
</organism>